<keyword evidence="5" id="KW-0067">ATP-binding</keyword>
<evidence type="ECO:0000313" key="13">
    <source>
        <dbReference type="Proteomes" id="UP000276984"/>
    </source>
</evidence>
<dbReference type="EMBL" id="CP032707">
    <property type="protein sequence ID" value="AYG96026.1"/>
    <property type="molecule type" value="Genomic_DNA"/>
</dbReference>
<keyword evidence="8 9" id="KW-0472">Membrane</keyword>
<evidence type="ECO:0000256" key="8">
    <source>
        <dbReference type="ARBA" id="ARBA00023136"/>
    </source>
</evidence>
<dbReference type="Gene3D" id="3.40.1110.10">
    <property type="entry name" value="Calcium-transporting ATPase, cytoplasmic domain N"/>
    <property type="match status" value="2"/>
</dbReference>
<comment type="subcellular location">
    <subcellularLocation>
        <location evidence="1">Membrane</location>
        <topology evidence="1">Multi-pass membrane protein</topology>
    </subcellularLocation>
</comment>
<feature type="transmembrane region" description="Helical" evidence="9">
    <location>
        <begin position="96"/>
        <end position="115"/>
    </location>
</feature>
<dbReference type="GO" id="GO:0005391">
    <property type="term" value="F:P-type sodium:potassium-exchanging transporter activity"/>
    <property type="evidence" value="ECO:0007669"/>
    <property type="project" value="TreeGrafter"/>
</dbReference>
<evidence type="ECO:0000259" key="11">
    <source>
        <dbReference type="Pfam" id="PF00689"/>
    </source>
</evidence>
<dbReference type="SUPFAM" id="SSF81665">
    <property type="entry name" value="Calcium ATPase, transmembrane domain M"/>
    <property type="match status" value="1"/>
</dbReference>
<feature type="transmembrane region" description="Helical" evidence="9">
    <location>
        <begin position="127"/>
        <end position="151"/>
    </location>
</feature>
<comment type="similarity">
    <text evidence="2">Belongs to the cation transport ATPase (P-type) (TC 3.A.3) family. Type IIA subfamily.</text>
</comment>
<evidence type="ECO:0000256" key="1">
    <source>
        <dbReference type="ARBA" id="ARBA00004141"/>
    </source>
</evidence>
<dbReference type="PRINTS" id="PR00119">
    <property type="entry name" value="CATATPASE"/>
</dbReference>
<evidence type="ECO:0000259" key="10">
    <source>
        <dbReference type="Pfam" id="PF00122"/>
    </source>
</evidence>
<dbReference type="GO" id="GO:0030007">
    <property type="term" value="P:intracellular potassium ion homeostasis"/>
    <property type="evidence" value="ECO:0007669"/>
    <property type="project" value="TreeGrafter"/>
</dbReference>
<evidence type="ECO:0000256" key="9">
    <source>
        <dbReference type="SAM" id="Phobius"/>
    </source>
</evidence>
<dbReference type="GO" id="GO:0005886">
    <property type="term" value="C:plasma membrane"/>
    <property type="evidence" value="ECO:0007669"/>
    <property type="project" value="TreeGrafter"/>
</dbReference>
<dbReference type="PRINTS" id="PR00120">
    <property type="entry name" value="HATPASE"/>
</dbReference>
<proteinExistence type="inferred from homology"/>
<keyword evidence="6" id="KW-1278">Translocase</keyword>
<dbReference type="GO" id="GO:0036376">
    <property type="term" value="P:sodium ion export across plasma membrane"/>
    <property type="evidence" value="ECO:0007669"/>
    <property type="project" value="TreeGrafter"/>
</dbReference>
<dbReference type="GO" id="GO:0016887">
    <property type="term" value="F:ATP hydrolysis activity"/>
    <property type="evidence" value="ECO:0007669"/>
    <property type="project" value="InterPro"/>
</dbReference>
<dbReference type="InterPro" id="IPR023214">
    <property type="entry name" value="HAD_sf"/>
</dbReference>
<feature type="transmembrane region" description="Helical" evidence="9">
    <location>
        <begin position="498"/>
        <end position="519"/>
    </location>
</feature>
<dbReference type="GO" id="GO:0005524">
    <property type="term" value="F:ATP binding"/>
    <property type="evidence" value="ECO:0007669"/>
    <property type="project" value="UniProtKB-KW"/>
</dbReference>
<dbReference type="InterPro" id="IPR018303">
    <property type="entry name" value="ATPase_P-typ_P_site"/>
</dbReference>
<feature type="transmembrane region" description="Helical" evidence="9">
    <location>
        <begin position="670"/>
        <end position="688"/>
    </location>
</feature>
<organism evidence="12 13">
    <name type="scientific">Brevundimonas naejangsanensis</name>
    <dbReference type="NCBI Taxonomy" id="588932"/>
    <lineage>
        <taxon>Bacteria</taxon>
        <taxon>Pseudomonadati</taxon>
        <taxon>Pseudomonadota</taxon>
        <taxon>Alphaproteobacteria</taxon>
        <taxon>Caulobacterales</taxon>
        <taxon>Caulobacteraceae</taxon>
        <taxon>Brevundimonas</taxon>
    </lineage>
</organism>
<dbReference type="SFLD" id="SFLDS00003">
    <property type="entry name" value="Haloacid_Dehalogenase"/>
    <property type="match status" value="1"/>
</dbReference>
<dbReference type="PROSITE" id="PS00154">
    <property type="entry name" value="ATPASE_E1_E2"/>
    <property type="match status" value="1"/>
</dbReference>
<dbReference type="InterPro" id="IPR008250">
    <property type="entry name" value="ATPase_P-typ_transduc_dom_A_sf"/>
</dbReference>
<dbReference type="NCBIfam" id="TIGR01494">
    <property type="entry name" value="ATPase_P-type"/>
    <property type="match status" value="2"/>
</dbReference>
<keyword evidence="13" id="KW-1185">Reference proteome</keyword>
<dbReference type="AlphaFoldDB" id="A0A494RS86"/>
<dbReference type="InterPro" id="IPR023299">
    <property type="entry name" value="ATPase_P-typ_cyto_dom_N"/>
</dbReference>
<dbReference type="SUPFAM" id="SSF81653">
    <property type="entry name" value="Calcium ATPase, transduction domain A"/>
    <property type="match status" value="1"/>
</dbReference>
<feature type="transmembrane region" description="Helical" evidence="9">
    <location>
        <begin position="531"/>
        <end position="552"/>
    </location>
</feature>
<dbReference type="SUPFAM" id="SSF56784">
    <property type="entry name" value="HAD-like"/>
    <property type="match status" value="1"/>
</dbReference>
<dbReference type="Pfam" id="PF00122">
    <property type="entry name" value="E1-E2_ATPase"/>
    <property type="match status" value="1"/>
</dbReference>
<gene>
    <name evidence="12" type="ORF">D8I30_13200</name>
</gene>
<dbReference type="PANTHER" id="PTHR43294:SF20">
    <property type="entry name" value="P-TYPE ATPASE"/>
    <property type="match status" value="1"/>
</dbReference>
<evidence type="ECO:0000256" key="5">
    <source>
        <dbReference type="ARBA" id="ARBA00022840"/>
    </source>
</evidence>
<evidence type="ECO:0000313" key="12">
    <source>
        <dbReference type="EMBL" id="AYG96026.1"/>
    </source>
</evidence>
<dbReference type="GO" id="GO:1902600">
    <property type="term" value="P:proton transmembrane transport"/>
    <property type="evidence" value="ECO:0007669"/>
    <property type="project" value="TreeGrafter"/>
</dbReference>
<feature type="transmembrane region" description="Helical" evidence="9">
    <location>
        <begin position="637"/>
        <end position="658"/>
    </location>
</feature>
<keyword evidence="4" id="KW-0547">Nucleotide-binding</keyword>
<protein>
    <submittedName>
        <fullName evidence="12">Cation-translocating P-type ATPase</fullName>
    </submittedName>
</protein>
<name>A0A494RS86_9CAUL</name>
<evidence type="ECO:0000256" key="4">
    <source>
        <dbReference type="ARBA" id="ARBA00022741"/>
    </source>
</evidence>
<dbReference type="OrthoDB" id="9813266at2"/>
<dbReference type="Gene3D" id="1.20.1110.10">
    <property type="entry name" value="Calcium-transporting ATPase, transmembrane domain"/>
    <property type="match status" value="2"/>
</dbReference>
<dbReference type="InterPro" id="IPR036412">
    <property type="entry name" value="HAD-like_sf"/>
</dbReference>
<evidence type="ECO:0000256" key="2">
    <source>
        <dbReference type="ARBA" id="ARBA00005675"/>
    </source>
</evidence>
<dbReference type="PANTHER" id="PTHR43294">
    <property type="entry name" value="SODIUM/POTASSIUM-TRANSPORTING ATPASE SUBUNIT ALPHA"/>
    <property type="match status" value="1"/>
</dbReference>
<feature type="transmembrane region" description="Helical" evidence="9">
    <location>
        <begin position="572"/>
        <end position="593"/>
    </location>
</feature>
<reference evidence="12 13" key="1">
    <citation type="submission" date="2018-10" db="EMBL/GenBank/DDBJ databases">
        <title>Complete genome sequence of Brevundimonas naejangsanensis BRV3.</title>
        <authorList>
            <person name="Berrios L."/>
            <person name="Ely B."/>
        </authorList>
    </citation>
    <scope>NUCLEOTIDE SEQUENCE [LARGE SCALE GENOMIC DNA]</scope>
    <source>
        <strain evidence="12 13">BRV3</strain>
    </source>
</reference>
<dbReference type="InterPro" id="IPR023298">
    <property type="entry name" value="ATPase_P-typ_TM_dom_sf"/>
</dbReference>
<dbReference type="InterPro" id="IPR059000">
    <property type="entry name" value="ATPase_P-type_domA"/>
</dbReference>
<dbReference type="Pfam" id="PF00702">
    <property type="entry name" value="Hydrolase"/>
    <property type="match status" value="1"/>
</dbReference>
<dbReference type="Pfam" id="PF00689">
    <property type="entry name" value="Cation_ATPase_C"/>
    <property type="match status" value="1"/>
</dbReference>
<evidence type="ECO:0000256" key="6">
    <source>
        <dbReference type="ARBA" id="ARBA00022967"/>
    </source>
</evidence>
<dbReference type="Gene3D" id="3.40.50.1000">
    <property type="entry name" value="HAD superfamily/HAD-like"/>
    <property type="match status" value="2"/>
</dbReference>
<dbReference type="Proteomes" id="UP000276984">
    <property type="component" value="Chromosome"/>
</dbReference>
<keyword evidence="3 9" id="KW-0812">Transmembrane</keyword>
<dbReference type="InterPro" id="IPR006068">
    <property type="entry name" value="ATPase_P-typ_cation-transptr_C"/>
</dbReference>
<dbReference type="InterPro" id="IPR050510">
    <property type="entry name" value="Cation_transp_ATPase_P-type"/>
</dbReference>
<dbReference type="InterPro" id="IPR044492">
    <property type="entry name" value="P_typ_ATPase_HD_dom"/>
</dbReference>
<sequence length="694" mass="72090">MRLVSSLVVTVDESLLTGEAVPVTRIGSKAAVGDPSARAVGGDGGPWLFAGTLIVAGHGLAEVVDTGPRTALGRVGEALGEEGEPPTNLQRTTRRLIGVAGLLAVGFCVVVAVLYGATRQDWLEGALAGLTLAIALIPEEFPMVLTVFMALGARRLAQKRVLVRRTAVVEALGGTTLLCVDKTGTLTENRMRLAALWLDGRRRDVEGALQDRAACALLEAAVRASAQRSNDPMDRALCEVAGLGIDAGEPIRVWPLAPERPAYIQLWRESDGFVAGAKGAPEAVFSLCGLGGDIKRRAAEAQEQMAGQGLRVLAVADWRGSSPLAAEPDVAGFRFLGLVAFEDPLRSEVPGALRVAQGAGISVAMITGDYPATARAIAGQAGIDLSAGVLTGAEIDALSPEALRERLRKVRVFARIRAEQKLALVEAFQAHGHVVAMTGDGVNDAPALEAAQIGIAMGKRGSDVAREAADLILLDDSFGAIVDGVVLGRRIYANLRRAMVYITAIHVPIAGLALAPLLIGWPPLLMPMHVVLLELVIDPVCALAFEAAPAEASAMKQPPRKPTEPLFGRRQIVGAALAGAVILVALLLLYGGASAVASTDEARGAAFTGLIVANLAFAFAASAVPGLGLLDRSRRPFWIICALALAVLCGVLAVPAWGELFGLTLPPPPLLALALLVGAGAGGMALRLSPHDRL</sequence>
<evidence type="ECO:0000256" key="7">
    <source>
        <dbReference type="ARBA" id="ARBA00022989"/>
    </source>
</evidence>
<feature type="domain" description="P-type ATPase A" evidence="10">
    <location>
        <begin position="3"/>
        <end position="78"/>
    </location>
</feature>
<feature type="domain" description="Cation-transporting P-type ATPase C-terminal" evidence="11">
    <location>
        <begin position="523"/>
        <end position="680"/>
    </location>
</feature>
<dbReference type="GO" id="GO:1990573">
    <property type="term" value="P:potassium ion import across plasma membrane"/>
    <property type="evidence" value="ECO:0007669"/>
    <property type="project" value="TreeGrafter"/>
</dbReference>
<dbReference type="SFLD" id="SFLDF00027">
    <property type="entry name" value="p-type_atpase"/>
    <property type="match status" value="1"/>
</dbReference>
<dbReference type="GO" id="GO:0006883">
    <property type="term" value="P:intracellular sodium ion homeostasis"/>
    <property type="evidence" value="ECO:0007669"/>
    <property type="project" value="TreeGrafter"/>
</dbReference>
<feature type="transmembrane region" description="Helical" evidence="9">
    <location>
        <begin position="605"/>
        <end position="630"/>
    </location>
</feature>
<accession>A0A494RS86</accession>
<evidence type="ECO:0000256" key="3">
    <source>
        <dbReference type="ARBA" id="ARBA00022692"/>
    </source>
</evidence>
<keyword evidence="7 9" id="KW-1133">Transmembrane helix</keyword>
<dbReference type="InterPro" id="IPR001757">
    <property type="entry name" value="P_typ_ATPase"/>
</dbReference>
<dbReference type="SFLD" id="SFLDG00002">
    <property type="entry name" value="C1.7:_P-type_atpase_like"/>
    <property type="match status" value="1"/>
</dbReference>
<dbReference type="Gene3D" id="2.70.150.10">
    <property type="entry name" value="Calcium-transporting ATPase, cytoplasmic transduction domain A"/>
    <property type="match status" value="1"/>
</dbReference>